<dbReference type="EMBL" id="LR862133">
    <property type="protein sequence ID" value="CAD1839216.1"/>
    <property type="molecule type" value="Genomic_DNA"/>
</dbReference>
<dbReference type="GO" id="GO:0005739">
    <property type="term" value="C:mitochondrion"/>
    <property type="evidence" value="ECO:0007669"/>
    <property type="project" value="InterPro"/>
</dbReference>
<dbReference type="GO" id="GO:0065003">
    <property type="term" value="P:protein-containing complex assembly"/>
    <property type="evidence" value="ECO:0007669"/>
    <property type="project" value="InterPro"/>
</dbReference>
<dbReference type="GO" id="GO:0006974">
    <property type="term" value="P:DNA damage response"/>
    <property type="evidence" value="ECO:0007669"/>
    <property type="project" value="InterPro"/>
</dbReference>
<dbReference type="GO" id="GO:0030915">
    <property type="term" value="C:Smc5-Smc6 complex"/>
    <property type="evidence" value="ECO:0007669"/>
    <property type="project" value="InterPro"/>
</dbReference>
<dbReference type="Pfam" id="PF06644">
    <property type="entry name" value="ATP11"/>
    <property type="match status" value="1"/>
</dbReference>
<dbReference type="PANTHER" id="PTHR37243:SF2">
    <property type="entry name" value="NEGATIVE REGULATOR OF SYSTEMIC ACQUIRED RESISTANCE SNI1"/>
    <property type="match status" value="1"/>
</dbReference>
<name>A0A6V7Q8P8_ANACO</name>
<gene>
    <name evidence="1" type="ORF">CB5_LOCUS22427</name>
</gene>
<dbReference type="GO" id="GO:0005634">
    <property type="term" value="C:nucleus"/>
    <property type="evidence" value="ECO:0007669"/>
    <property type="project" value="InterPro"/>
</dbReference>
<proteinExistence type="predicted"/>
<reference evidence="1" key="1">
    <citation type="submission" date="2020-07" db="EMBL/GenBank/DDBJ databases">
        <authorList>
            <person name="Lin J."/>
        </authorList>
    </citation>
    <scope>NUCLEOTIDE SEQUENCE</scope>
</reference>
<sequence length="693" mass="78475">MDDPRRRNGGFEENTMAILDSSGIGGSQDIHDDRISFLEAVRYASLVSESPSAPSWNMYDATFQILRDSRSLELAVASYQLLIELDKRYPRVYCTNSGGIGELVFVKEAWSPFILGQEKSHGTGEGGSKSTDRLIDSLRFSVLIEDMAQAVKSMDFQLGLKAKMYDNYMIYDNYMPVEDMLLFQYLVSVLEADFIHRHTLYKESLNWVLFRESMLNTLLGSRKLNFKSLVRDFMSLLLNQCQHHVRNSLPDTVGSCAISSHDSAFSLAIAFPELERRTCSAVQKLLTLVRIVNDVIKKEADLLGVTSRIDGFRIPILEIILDELTYNLNHVSSFLAVLSEPKWKLEIVLQYFSKYCMKSSVRTRSYQKYCQKVTSEVALLLLAHAFQVCVSQQVDMNFSGYASEKIGGTVSQISSKFISAFHNLREVDEDLEITPFEKEALFTAATIFTLENPTAFPELPLRFPSSSSSSSQRFSSTSLSSPLLHLRVSRRRDPVRFREASVAGMLQGSRFAAGFAPLQPKALGSIIDLGRAENCSPDDLVSVWDDYHLGRGHIGASMKANLYHLLEQRSATCRHFVIPLWRGSGYTTMFIQVQMPHILITGLEDYKARGTQASPYFTVTHYTEFAESKGVVLIRGDVVFTSKLNDSEAKWLLETTHSFYLNDVRYKLVEQFNKETHEFEFKNVLRALEMPTV</sequence>
<dbReference type="InterPro" id="IPR034561">
    <property type="entry name" value="SNI1"/>
</dbReference>
<dbReference type="PANTHER" id="PTHR37243">
    <property type="entry name" value="NEGATIVE REGULATOR OF SYSTEMIC ACQUIRED RESISTANCE SNI1"/>
    <property type="match status" value="1"/>
</dbReference>
<dbReference type="GO" id="GO:0000976">
    <property type="term" value="F:transcription cis-regulatory region binding"/>
    <property type="evidence" value="ECO:0007669"/>
    <property type="project" value="TreeGrafter"/>
</dbReference>
<dbReference type="InterPro" id="IPR010591">
    <property type="entry name" value="ATP11"/>
</dbReference>
<dbReference type="AlphaFoldDB" id="A0A6V7Q8P8"/>
<organism evidence="1">
    <name type="scientific">Ananas comosus var. bracteatus</name>
    <name type="common">red pineapple</name>
    <dbReference type="NCBI Taxonomy" id="296719"/>
    <lineage>
        <taxon>Eukaryota</taxon>
        <taxon>Viridiplantae</taxon>
        <taxon>Streptophyta</taxon>
        <taxon>Embryophyta</taxon>
        <taxon>Tracheophyta</taxon>
        <taxon>Spermatophyta</taxon>
        <taxon>Magnoliopsida</taxon>
        <taxon>Liliopsida</taxon>
        <taxon>Poales</taxon>
        <taxon>Bromeliaceae</taxon>
        <taxon>Bromelioideae</taxon>
        <taxon>Ananas</taxon>
    </lineage>
</organism>
<accession>A0A6V7Q8P8</accession>
<protein>
    <submittedName>
        <fullName evidence="1">Uncharacterized protein</fullName>
    </submittedName>
</protein>
<dbReference type="GO" id="GO:0045892">
    <property type="term" value="P:negative regulation of DNA-templated transcription"/>
    <property type="evidence" value="ECO:0007669"/>
    <property type="project" value="InterPro"/>
</dbReference>
<dbReference type="GO" id="GO:0010113">
    <property type="term" value="P:negative regulation of systemic acquired resistance"/>
    <property type="evidence" value="ECO:0007669"/>
    <property type="project" value="TreeGrafter"/>
</dbReference>
<evidence type="ECO:0000313" key="1">
    <source>
        <dbReference type="EMBL" id="CAD1839216.1"/>
    </source>
</evidence>